<dbReference type="PATRIC" id="fig|1346791.3.peg.2628"/>
<comment type="caution">
    <text evidence="2">The sequence shown here is derived from an EMBL/GenBank/DDBJ whole genome shotgun (WGS) entry which is preliminary data.</text>
</comment>
<evidence type="ECO:0000313" key="2">
    <source>
        <dbReference type="EMBL" id="EQB31669.1"/>
    </source>
</evidence>
<feature type="transmembrane region" description="Helical" evidence="1">
    <location>
        <begin position="54"/>
        <end position="72"/>
    </location>
</feature>
<gene>
    <name evidence="2" type="ORF">M529_13655</name>
</gene>
<protein>
    <submittedName>
        <fullName evidence="2">Uncharacterized protein</fullName>
    </submittedName>
</protein>
<evidence type="ECO:0000256" key="1">
    <source>
        <dbReference type="SAM" id="Phobius"/>
    </source>
</evidence>
<proteinExistence type="predicted"/>
<keyword evidence="1" id="KW-0812">Transmembrane</keyword>
<accession>T0K4T0</accession>
<evidence type="ECO:0000313" key="3">
    <source>
        <dbReference type="Proteomes" id="UP000015523"/>
    </source>
</evidence>
<feature type="transmembrane region" description="Helical" evidence="1">
    <location>
        <begin position="125"/>
        <end position="144"/>
    </location>
</feature>
<organism evidence="2 3">
    <name type="scientific">Sphingobium ummariense RL-3</name>
    <dbReference type="NCBI Taxonomy" id="1346791"/>
    <lineage>
        <taxon>Bacteria</taxon>
        <taxon>Pseudomonadati</taxon>
        <taxon>Pseudomonadota</taxon>
        <taxon>Alphaproteobacteria</taxon>
        <taxon>Sphingomonadales</taxon>
        <taxon>Sphingomonadaceae</taxon>
        <taxon>Sphingobium</taxon>
    </lineage>
</organism>
<feature type="transmembrane region" description="Helical" evidence="1">
    <location>
        <begin position="151"/>
        <end position="184"/>
    </location>
</feature>
<dbReference type="STRING" id="1346791.M529_13655"/>
<feature type="transmembrane region" description="Helical" evidence="1">
    <location>
        <begin position="6"/>
        <end position="23"/>
    </location>
</feature>
<dbReference type="RefSeq" id="WP_021318522.1">
    <property type="nucleotide sequence ID" value="NZ_AUWY01000092.1"/>
</dbReference>
<dbReference type="EMBL" id="AUWY01000092">
    <property type="protein sequence ID" value="EQB31669.1"/>
    <property type="molecule type" value="Genomic_DNA"/>
</dbReference>
<dbReference type="AlphaFoldDB" id="T0K4T0"/>
<keyword evidence="1" id="KW-1133">Transmembrane helix</keyword>
<feature type="transmembrane region" description="Helical" evidence="1">
    <location>
        <begin position="84"/>
        <end position="105"/>
    </location>
</feature>
<keyword evidence="3" id="KW-1185">Reference proteome</keyword>
<dbReference type="Proteomes" id="UP000015523">
    <property type="component" value="Unassembled WGS sequence"/>
</dbReference>
<sequence>MTPLSPVAALGWLLAGALVLLALRLREGRAALAGLFGVALASGATLYVQDVVSLPEILGAGLIGLSLGYLLLRERHRPAAARLLLPLVPALAGMTALLAATIALLNPNGFGLLDEGLRIGSGARAILSAALLCGGAGIATALFASGRWRALLPLLSGGASVALGLLFAQAPLVALGALVAGAALRLGVSRPQDACPPADLP</sequence>
<reference evidence="2 3" key="1">
    <citation type="journal article" date="2013" name="Genome Announc.">
        <title>Draft Genome Sequence of Sphingobium ummariense Strain RL-3, a Hexachlorocyclohexane-Degrading Bacterium.</title>
        <authorList>
            <person name="Kohli P."/>
            <person name="Dua A."/>
            <person name="Sangwan N."/>
            <person name="Oldach P."/>
            <person name="Khurana J.P."/>
            <person name="Lal R."/>
        </authorList>
    </citation>
    <scope>NUCLEOTIDE SEQUENCE [LARGE SCALE GENOMIC DNA]</scope>
    <source>
        <strain evidence="2 3">RL-3</strain>
    </source>
</reference>
<name>T0K4T0_9SPHN</name>
<feature type="transmembrane region" description="Helical" evidence="1">
    <location>
        <begin position="30"/>
        <end position="48"/>
    </location>
</feature>
<keyword evidence="1" id="KW-0472">Membrane</keyword>